<reference evidence="1 2" key="1">
    <citation type="submission" date="2021-07" db="EMBL/GenBank/DDBJ databases">
        <authorList>
            <person name="Palmer J.M."/>
        </authorList>
    </citation>
    <scope>NUCLEOTIDE SEQUENCE [LARGE SCALE GENOMIC DNA]</scope>
    <source>
        <strain evidence="1 2">AT_MEX2019</strain>
        <tissue evidence="1">Muscle</tissue>
    </source>
</reference>
<evidence type="ECO:0000313" key="1">
    <source>
        <dbReference type="EMBL" id="MED6255285.1"/>
    </source>
</evidence>
<keyword evidence="2" id="KW-1185">Reference proteome</keyword>
<dbReference type="EMBL" id="JAHUTI010070676">
    <property type="protein sequence ID" value="MED6255285.1"/>
    <property type="molecule type" value="Genomic_DNA"/>
</dbReference>
<gene>
    <name evidence="1" type="ORF">ATANTOWER_007232</name>
</gene>
<comment type="caution">
    <text evidence="1">The sequence shown here is derived from an EMBL/GenBank/DDBJ whole genome shotgun (WGS) entry which is preliminary data.</text>
</comment>
<name>A0ABU7C089_9TELE</name>
<dbReference type="Proteomes" id="UP001345963">
    <property type="component" value="Unassembled WGS sequence"/>
</dbReference>
<accession>A0ABU7C089</accession>
<proteinExistence type="predicted"/>
<protein>
    <submittedName>
        <fullName evidence="1">Uncharacterized protein</fullName>
    </submittedName>
</protein>
<evidence type="ECO:0000313" key="2">
    <source>
        <dbReference type="Proteomes" id="UP001345963"/>
    </source>
</evidence>
<sequence>MNIKNIQPTRPDCVPDLLFYHTPISSLKETALVEAGSWPTGPQSRGGHQRKPLLQSQQEVMLQEKYCY</sequence>
<organism evidence="1 2">
    <name type="scientific">Ataeniobius toweri</name>
    <dbReference type="NCBI Taxonomy" id="208326"/>
    <lineage>
        <taxon>Eukaryota</taxon>
        <taxon>Metazoa</taxon>
        <taxon>Chordata</taxon>
        <taxon>Craniata</taxon>
        <taxon>Vertebrata</taxon>
        <taxon>Euteleostomi</taxon>
        <taxon>Actinopterygii</taxon>
        <taxon>Neopterygii</taxon>
        <taxon>Teleostei</taxon>
        <taxon>Neoteleostei</taxon>
        <taxon>Acanthomorphata</taxon>
        <taxon>Ovalentaria</taxon>
        <taxon>Atherinomorphae</taxon>
        <taxon>Cyprinodontiformes</taxon>
        <taxon>Goodeidae</taxon>
        <taxon>Ataeniobius</taxon>
    </lineage>
</organism>